<dbReference type="AlphaFoldDB" id="A0A7W9EV48"/>
<gene>
    <name evidence="3" type="ORF">FHS94_001183</name>
</gene>
<feature type="signal peptide" evidence="2">
    <location>
        <begin position="1"/>
        <end position="27"/>
    </location>
</feature>
<sequence length="426" mass="45327">MQGGTRALFIWTGPALLSLLAAPAVQAQTPPPGDVDSLRHELAAAKAQIARQEERLRALEARLDQVAASGSAATAPVPPVPGAIPGTQLGGPVEQVGAAPDDFDQPPSVAVLGDQGSVLTRAGQLTTEFQADYTRLDRNRALFRGISIAEAVLIGAYDINESRQDILTASIAARYGLSRRFEIGVRVPYVYRADTTILAPVQSSGTPSQAFDPPRTARDNGIGDIEFQARYQLTRARPGRAFLVANLQAVAPTGTDPFKIRRSATGNPLEAATGAGFWSVSPSVTAILPTDPAVLFGTIGYGRNFGRSVDAQVGGIQVLYVNPGDQISASAGIGLSLNERTSFNLGYAHTWSLGTFTRTRPLEPANSPVLEMTSRDLQIGRLLFGVSYRATQRLTLNWSVEVGATQDAPDMRTVLRVPFELLSGRP</sequence>
<dbReference type="RefSeq" id="WP_184055591.1">
    <property type="nucleotide sequence ID" value="NZ_JACIJK010000003.1"/>
</dbReference>
<accession>A0A7W9EV48</accession>
<protein>
    <recommendedName>
        <fullName evidence="5">Transporter</fullName>
    </recommendedName>
</protein>
<feature type="coiled-coil region" evidence="1">
    <location>
        <begin position="35"/>
        <end position="69"/>
    </location>
</feature>
<dbReference type="InterPro" id="IPR025737">
    <property type="entry name" value="FApF"/>
</dbReference>
<keyword evidence="1" id="KW-0175">Coiled coil</keyword>
<dbReference type="Proteomes" id="UP000546200">
    <property type="component" value="Unassembled WGS sequence"/>
</dbReference>
<dbReference type="Pfam" id="PF13557">
    <property type="entry name" value="Phenol_MetA_deg"/>
    <property type="match status" value="1"/>
</dbReference>
<evidence type="ECO:0000256" key="1">
    <source>
        <dbReference type="SAM" id="Coils"/>
    </source>
</evidence>
<evidence type="ECO:0000256" key="2">
    <source>
        <dbReference type="SAM" id="SignalP"/>
    </source>
</evidence>
<evidence type="ECO:0000313" key="3">
    <source>
        <dbReference type="EMBL" id="MBB5714352.1"/>
    </source>
</evidence>
<evidence type="ECO:0000313" key="4">
    <source>
        <dbReference type="Proteomes" id="UP000546200"/>
    </source>
</evidence>
<feature type="chain" id="PRO_5031181225" description="Transporter" evidence="2">
    <location>
        <begin position="28"/>
        <end position="426"/>
    </location>
</feature>
<proteinExistence type="predicted"/>
<name>A0A7W9EV48_9SPHN</name>
<dbReference type="EMBL" id="JACIJK010000003">
    <property type="protein sequence ID" value="MBB5714352.1"/>
    <property type="molecule type" value="Genomic_DNA"/>
</dbReference>
<keyword evidence="4" id="KW-1185">Reference proteome</keyword>
<evidence type="ECO:0008006" key="5">
    <source>
        <dbReference type="Google" id="ProtNLM"/>
    </source>
</evidence>
<organism evidence="3 4">
    <name type="scientific">Sphingomonas aerophila</name>
    <dbReference type="NCBI Taxonomy" id="1344948"/>
    <lineage>
        <taxon>Bacteria</taxon>
        <taxon>Pseudomonadati</taxon>
        <taxon>Pseudomonadota</taxon>
        <taxon>Alphaproteobacteria</taxon>
        <taxon>Sphingomonadales</taxon>
        <taxon>Sphingomonadaceae</taxon>
        <taxon>Sphingomonas</taxon>
    </lineage>
</organism>
<keyword evidence="2" id="KW-0732">Signal</keyword>
<comment type="caution">
    <text evidence="3">The sequence shown here is derived from an EMBL/GenBank/DDBJ whole genome shotgun (WGS) entry which is preliminary data.</text>
</comment>
<reference evidence="3 4" key="1">
    <citation type="submission" date="2020-08" db="EMBL/GenBank/DDBJ databases">
        <title>Genomic Encyclopedia of Type Strains, Phase IV (KMG-IV): sequencing the most valuable type-strain genomes for metagenomic binning, comparative biology and taxonomic classification.</title>
        <authorList>
            <person name="Goeker M."/>
        </authorList>
    </citation>
    <scope>NUCLEOTIDE SEQUENCE [LARGE SCALE GENOMIC DNA]</scope>
    <source>
        <strain evidence="3 4">DSM 100044</strain>
    </source>
</reference>